<reference evidence="2" key="1">
    <citation type="submission" date="2021-02" db="EMBL/GenBank/DDBJ databases">
        <authorList>
            <person name="Nowell W R."/>
        </authorList>
    </citation>
    <scope>NUCLEOTIDE SEQUENCE</scope>
</reference>
<evidence type="ECO:0000313" key="1">
    <source>
        <dbReference type="EMBL" id="CAF3058430.1"/>
    </source>
</evidence>
<dbReference type="Proteomes" id="UP000663825">
    <property type="component" value="Unassembled WGS sequence"/>
</dbReference>
<name>A0A820YPL6_9BILA</name>
<dbReference type="OrthoDB" id="10518468at2759"/>
<evidence type="ECO:0000313" key="3">
    <source>
        <dbReference type="EMBL" id="CAF4596454.1"/>
    </source>
</evidence>
<comment type="caution">
    <text evidence="2">The sequence shown here is derived from an EMBL/GenBank/DDBJ whole genome shotgun (WGS) entry which is preliminary data.</text>
</comment>
<evidence type="ECO:0000313" key="2">
    <source>
        <dbReference type="EMBL" id="CAF4545853.1"/>
    </source>
</evidence>
<proteinExistence type="predicted"/>
<evidence type="ECO:0000313" key="4">
    <source>
        <dbReference type="Proteomes" id="UP000663851"/>
    </source>
</evidence>
<dbReference type="EMBL" id="CAJNXB010000483">
    <property type="protein sequence ID" value="CAF3058430.1"/>
    <property type="molecule type" value="Genomic_DNA"/>
</dbReference>
<dbReference type="Proteomes" id="UP000663851">
    <property type="component" value="Unassembled WGS sequence"/>
</dbReference>
<evidence type="ECO:0000313" key="5">
    <source>
        <dbReference type="Proteomes" id="UP000663873"/>
    </source>
</evidence>
<keyword evidence="5" id="KW-1185">Reference proteome</keyword>
<sequence>MSTIFERLDQLISLNVSSAAIGPVPVQEQCAAFFRSSWAKQCEVMQIIINHRSSIDDLINVVANIQVTKAIFQPGERRNYFPSR</sequence>
<dbReference type="EMBL" id="CAJOBO010005513">
    <property type="protein sequence ID" value="CAF4545853.1"/>
    <property type="molecule type" value="Genomic_DNA"/>
</dbReference>
<organism evidence="2 4">
    <name type="scientific">Rotaria socialis</name>
    <dbReference type="NCBI Taxonomy" id="392032"/>
    <lineage>
        <taxon>Eukaryota</taxon>
        <taxon>Metazoa</taxon>
        <taxon>Spiralia</taxon>
        <taxon>Gnathifera</taxon>
        <taxon>Rotifera</taxon>
        <taxon>Eurotatoria</taxon>
        <taxon>Bdelloidea</taxon>
        <taxon>Philodinida</taxon>
        <taxon>Philodinidae</taxon>
        <taxon>Rotaria</taxon>
    </lineage>
</organism>
<dbReference type="AlphaFoldDB" id="A0A820YPL6"/>
<dbReference type="EMBL" id="CAJOBP010020417">
    <property type="protein sequence ID" value="CAF4596454.1"/>
    <property type="molecule type" value="Genomic_DNA"/>
</dbReference>
<dbReference type="Proteomes" id="UP000663873">
    <property type="component" value="Unassembled WGS sequence"/>
</dbReference>
<protein>
    <submittedName>
        <fullName evidence="2">Uncharacterized protein</fullName>
    </submittedName>
</protein>
<accession>A0A820YPL6</accession>
<gene>
    <name evidence="2" type="ORF">HFQ381_LOCUS30594</name>
    <name evidence="1" type="ORF">TIS948_LOCUS4420</name>
    <name evidence="3" type="ORF">UJA718_LOCUS31104</name>
</gene>